<dbReference type="Gene3D" id="2.30.30.40">
    <property type="entry name" value="SH3 Domains"/>
    <property type="match status" value="1"/>
</dbReference>
<dbReference type="InterPro" id="IPR000719">
    <property type="entry name" value="Prot_kinase_dom"/>
</dbReference>
<dbReference type="AlphaFoldDB" id="A0A9Q0LSS8"/>
<evidence type="ECO:0000256" key="3">
    <source>
        <dbReference type="ARBA" id="ARBA00022843"/>
    </source>
</evidence>
<keyword evidence="4" id="KW-0479">Metal-binding</keyword>
<keyword evidence="4" id="KW-0862">Zinc</keyword>
<protein>
    <submittedName>
        <fullName evidence="10">Palmitoyltransferase</fullName>
    </submittedName>
</protein>
<evidence type="ECO:0000256" key="5">
    <source>
        <dbReference type="PROSITE-ProRule" id="PRU00192"/>
    </source>
</evidence>
<dbReference type="OrthoDB" id="10261027at2759"/>
<dbReference type="GO" id="GO:0005524">
    <property type="term" value="F:ATP binding"/>
    <property type="evidence" value="ECO:0007669"/>
    <property type="project" value="InterPro"/>
</dbReference>
<evidence type="ECO:0000256" key="6">
    <source>
        <dbReference type="SAM" id="MobiDB-lite"/>
    </source>
</evidence>
<dbReference type="PROSITE" id="PS50089">
    <property type="entry name" value="ZF_RING_2"/>
    <property type="match status" value="1"/>
</dbReference>
<name>A0A9Q0LSS8_ANAIG</name>
<dbReference type="PROSITE" id="PS00108">
    <property type="entry name" value="PROTEIN_KINASE_ST"/>
    <property type="match status" value="1"/>
</dbReference>
<gene>
    <name evidence="10" type="ORF">M0811_06205</name>
</gene>
<dbReference type="SMART" id="SM00220">
    <property type="entry name" value="S_TKc"/>
    <property type="match status" value="1"/>
</dbReference>
<dbReference type="PANTHER" id="PTHR45756">
    <property type="entry name" value="PALMITOYLTRANSFERASE"/>
    <property type="match status" value="1"/>
</dbReference>
<dbReference type="GO" id="GO:0004672">
    <property type="term" value="F:protein kinase activity"/>
    <property type="evidence" value="ECO:0007669"/>
    <property type="project" value="InterPro"/>
</dbReference>
<keyword evidence="11" id="KW-1185">Reference proteome</keyword>
<keyword evidence="4" id="KW-0863">Zinc-finger</keyword>
<keyword evidence="3" id="KW-0832">Ubl conjugation</keyword>
<dbReference type="GO" id="GO:0008270">
    <property type="term" value="F:zinc ion binding"/>
    <property type="evidence" value="ECO:0007669"/>
    <property type="project" value="UniProtKB-KW"/>
</dbReference>
<dbReference type="Pfam" id="PF00018">
    <property type="entry name" value="SH3_1"/>
    <property type="match status" value="1"/>
</dbReference>
<evidence type="ECO:0000256" key="2">
    <source>
        <dbReference type="ARBA" id="ARBA00022443"/>
    </source>
</evidence>
<dbReference type="SMART" id="SM00326">
    <property type="entry name" value="SH3"/>
    <property type="match status" value="1"/>
</dbReference>
<dbReference type="CDD" id="cd00174">
    <property type="entry name" value="SH3"/>
    <property type="match status" value="1"/>
</dbReference>
<comment type="caution">
    <text evidence="10">The sequence shown here is derived from an EMBL/GenBank/DDBJ whole genome shotgun (WGS) entry which is preliminary data.</text>
</comment>
<proteinExistence type="inferred from homology"/>
<dbReference type="InterPro" id="IPR001841">
    <property type="entry name" value="Znf_RING"/>
</dbReference>
<dbReference type="SUPFAM" id="SSF56112">
    <property type="entry name" value="Protein kinase-like (PK-like)"/>
    <property type="match status" value="1"/>
</dbReference>
<dbReference type="Gene3D" id="3.30.200.20">
    <property type="entry name" value="Phosphorylase Kinase, domain 1"/>
    <property type="match status" value="1"/>
</dbReference>
<dbReference type="PROSITE" id="PS50002">
    <property type="entry name" value="SH3"/>
    <property type="match status" value="1"/>
</dbReference>
<dbReference type="InterPro" id="IPR013083">
    <property type="entry name" value="Znf_RING/FYVE/PHD"/>
</dbReference>
<dbReference type="SUPFAM" id="SSF50044">
    <property type="entry name" value="SH3-domain"/>
    <property type="match status" value="1"/>
</dbReference>
<dbReference type="Gene3D" id="1.10.510.10">
    <property type="entry name" value="Transferase(Phosphotransferase) domain 1"/>
    <property type="match status" value="1"/>
</dbReference>
<dbReference type="Pfam" id="PF00069">
    <property type="entry name" value="Pkinase"/>
    <property type="match status" value="1"/>
</dbReference>
<sequence length="531" mass="61763">MDPEVCPMCFENYSQERKPIIICQEGHSICELCVKTVDHCIFCRSSFEEFKPILNRSLLQIVEKIKIESKEQKVPFIPLSELEVEQKPFAVGGTSQIYKGKWKGKDVVIKRIMFVNDQKSNWFENELKLAMKFEHPSIIKMFGKTEMDKMIAIVMEFANQGDLTNKIPNLTSEEQIDYSLQIIEGIKILHSNSIIHRDLKPENILIINNKPKIADFGISKVREHSMKVTSATVSFGYSAPELFTKENIYDTSCDIFSLSMILYEIFSKQKPFGNLNPLMITVNMVQGKRPEFPNNFPKGLSELINKSWSLNPKERGTLKEFHECLNWMKFHSNLPSINLNNLNISHSNTFGIAQYDFQARDSSELSFSQGDKLKITAKHQDGWGDAILNRKTGRVPLKYFKFVEESRKKSKKKSKKRSKHTNQISHPFPHLNLDTLDFQEELKMFQEEFDQSKFKKMDKQATLSHYFATKEPINMYLFNHFIRSQIDWNKQDNVIFLNIKNTIPENSYCYFLLSFKTKSGHQFIIYAGINS</sequence>
<evidence type="ECO:0000259" key="9">
    <source>
        <dbReference type="PROSITE" id="PS50089"/>
    </source>
</evidence>
<feature type="domain" description="Protein kinase" evidence="8">
    <location>
        <begin position="83"/>
        <end position="334"/>
    </location>
</feature>
<organism evidence="10 11">
    <name type="scientific">Anaeramoeba ignava</name>
    <name type="common">Anaerobic marine amoeba</name>
    <dbReference type="NCBI Taxonomy" id="1746090"/>
    <lineage>
        <taxon>Eukaryota</taxon>
        <taxon>Metamonada</taxon>
        <taxon>Anaeramoebidae</taxon>
        <taxon>Anaeramoeba</taxon>
    </lineage>
</organism>
<keyword evidence="2 5" id="KW-0728">SH3 domain</keyword>
<comment type="similarity">
    <text evidence="1">Belongs to the SH3RF family.</text>
</comment>
<dbReference type="PANTHER" id="PTHR45756:SF1">
    <property type="entry name" value="PROTEIN KINASE DOMAIN CONTAINING PROTEIN"/>
    <property type="match status" value="1"/>
</dbReference>
<dbReference type="InterPro" id="IPR001452">
    <property type="entry name" value="SH3_domain"/>
</dbReference>
<evidence type="ECO:0000259" key="8">
    <source>
        <dbReference type="PROSITE" id="PS50011"/>
    </source>
</evidence>
<evidence type="ECO:0000313" key="11">
    <source>
        <dbReference type="Proteomes" id="UP001149090"/>
    </source>
</evidence>
<dbReference type="InterPro" id="IPR036028">
    <property type="entry name" value="SH3-like_dom_sf"/>
</dbReference>
<evidence type="ECO:0000259" key="7">
    <source>
        <dbReference type="PROSITE" id="PS50002"/>
    </source>
</evidence>
<dbReference type="InterPro" id="IPR011009">
    <property type="entry name" value="Kinase-like_dom_sf"/>
</dbReference>
<reference evidence="10" key="1">
    <citation type="submission" date="2022-10" db="EMBL/GenBank/DDBJ databases">
        <title>Novel sulphate-reducing endosymbionts in the free-living metamonad Anaeramoeba.</title>
        <authorList>
            <person name="Jerlstrom-Hultqvist J."/>
            <person name="Cepicka I."/>
            <person name="Gallot-Lavallee L."/>
            <person name="Salas-Leiva D."/>
            <person name="Curtis B.A."/>
            <person name="Zahonova K."/>
            <person name="Pipaliya S."/>
            <person name="Dacks J."/>
            <person name="Roger A.J."/>
        </authorList>
    </citation>
    <scope>NUCLEOTIDE SEQUENCE</scope>
    <source>
        <strain evidence="10">BMAN</strain>
    </source>
</reference>
<evidence type="ECO:0000256" key="4">
    <source>
        <dbReference type="PROSITE-ProRule" id="PRU00175"/>
    </source>
</evidence>
<accession>A0A9Q0LSS8</accession>
<dbReference type="Gene3D" id="3.30.40.10">
    <property type="entry name" value="Zinc/RING finger domain, C3HC4 (zinc finger)"/>
    <property type="match status" value="1"/>
</dbReference>
<dbReference type="PROSITE" id="PS50011">
    <property type="entry name" value="PROTEIN_KINASE_DOM"/>
    <property type="match status" value="1"/>
</dbReference>
<feature type="domain" description="SH3" evidence="7">
    <location>
        <begin position="346"/>
        <end position="405"/>
    </location>
</feature>
<feature type="compositionally biased region" description="Basic residues" evidence="6">
    <location>
        <begin position="408"/>
        <end position="420"/>
    </location>
</feature>
<feature type="domain" description="RING-type" evidence="9">
    <location>
        <begin position="6"/>
        <end position="44"/>
    </location>
</feature>
<dbReference type="InterPro" id="IPR053215">
    <property type="entry name" value="TKL_Ser/Thr_kinase"/>
</dbReference>
<feature type="region of interest" description="Disordered" evidence="6">
    <location>
        <begin position="406"/>
        <end position="426"/>
    </location>
</feature>
<evidence type="ECO:0000256" key="1">
    <source>
        <dbReference type="ARBA" id="ARBA00008649"/>
    </source>
</evidence>
<dbReference type="InterPro" id="IPR008271">
    <property type="entry name" value="Ser/Thr_kinase_AS"/>
</dbReference>
<dbReference type="Proteomes" id="UP001149090">
    <property type="component" value="Unassembled WGS sequence"/>
</dbReference>
<evidence type="ECO:0000313" key="10">
    <source>
        <dbReference type="EMBL" id="KAJ5076625.1"/>
    </source>
</evidence>
<dbReference type="EMBL" id="JAPDFW010000060">
    <property type="protein sequence ID" value="KAJ5076625.1"/>
    <property type="molecule type" value="Genomic_DNA"/>
</dbReference>